<evidence type="ECO:0000256" key="6">
    <source>
        <dbReference type="ARBA" id="ARBA00022989"/>
    </source>
</evidence>
<evidence type="ECO:0000256" key="5">
    <source>
        <dbReference type="ARBA" id="ARBA00022692"/>
    </source>
</evidence>
<dbReference type="AlphaFoldDB" id="A0A143YPP4"/>
<evidence type="ECO:0000256" key="8">
    <source>
        <dbReference type="RuleBase" id="RU363041"/>
    </source>
</evidence>
<keyword evidence="3" id="KW-0813">Transport</keyword>
<comment type="subcellular location">
    <subcellularLocation>
        <location evidence="1 8">Cell membrane</location>
        <topology evidence="1 8">Multi-pass membrane protein</topology>
    </subcellularLocation>
</comment>
<dbReference type="EMBL" id="FJNB01000008">
    <property type="protein sequence ID" value="CZQ95466.1"/>
    <property type="molecule type" value="Genomic_DNA"/>
</dbReference>
<feature type="transmembrane region" description="Helical" evidence="8">
    <location>
        <begin position="222"/>
        <end position="241"/>
    </location>
</feature>
<sequence length="304" mass="32109">MPDPRPIICICCSIGRTIGVNEQIVSRCPCSIILVFFVCHQAKVVKKMMYVIVCLVALGASFLTLFSGFGLSTLLMPAFALFFPLEAAIAMTAVVHLANNAFKLALVGRKADKEVLLKFALPGIATAFAGAWLLNYFSGLPAFASYTLGQREFQVTPVKLVIGLLMVGFALLELLPRFEKMAFAKKWLPLGGAVSGFFGGLSGHQGALRSAFLSKAGLEKEAFIATGVVAAFLIDLTRLSVYAGHLGTIGKNADWALVAAAIAAAFAGAFVGSKLLKKVTLRAVQLIVGVMLALIGILLAVGLI</sequence>
<evidence type="ECO:0000256" key="1">
    <source>
        <dbReference type="ARBA" id="ARBA00004651"/>
    </source>
</evidence>
<evidence type="ECO:0000313" key="12">
    <source>
        <dbReference type="Proteomes" id="UP000199280"/>
    </source>
</evidence>
<protein>
    <recommendedName>
        <fullName evidence="8">Probable membrane transporter protein</fullName>
    </recommendedName>
</protein>
<evidence type="ECO:0000313" key="11">
    <source>
        <dbReference type="Proteomes" id="UP000076878"/>
    </source>
</evidence>
<dbReference type="Pfam" id="PF01925">
    <property type="entry name" value="TauE"/>
    <property type="match status" value="1"/>
</dbReference>
<dbReference type="GO" id="GO:0005886">
    <property type="term" value="C:plasma membrane"/>
    <property type="evidence" value="ECO:0007669"/>
    <property type="project" value="UniProtKB-SubCell"/>
</dbReference>
<reference evidence="9 11" key="1">
    <citation type="submission" date="2016-02" db="EMBL/GenBank/DDBJ databases">
        <authorList>
            <person name="Wen L."/>
            <person name="He K."/>
            <person name="Yang H."/>
        </authorList>
    </citation>
    <scope>NUCLEOTIDE SEQUENCE [LARGE SCALE GENOMIC DNA]</scope>
    <source>
        <strain evidence="9">Trichococcus_R210</strain>
    </source>
</reference>
<dbReference type="PANTHER" id="PTHR30269">
    <property type="entry name" value="TRANSMEMBRANE PROTEIN YFCA"/>
    <property type="match status" value="1"/>
</dbReference>
<name>A0A143YPP4_9LACT</name>
<feature type="transmembrane region" description="Helical" evidence="8">
    <location>
        <begin position="187"/>
        <end position="207"/>
    </location>
</feature>
<evidence type="ECO:0000313" key="10">
    <source>
        <dbReference type="EMBL" id="SEJ07138.1"/>
    </source>
</evidence>
<feature type="transmembrane region" description="Helical" evidence="8">
    <location>
        <begin position="157"/>
        <end position="175"/>
    </location>
</feature>
<keyword evidence="4 8" id="KW-1003">Cell membrane</keyword>
<dbReference type="InterPro" id="IPR052017">
    <property type="entry name" value="TSUP"/>
</dbReference>
<feature type="transmembrane region" description="Helical" evidence="8">
    <location>
        <begin position="50"/>
        <end position="69"/>
    </location>
</feature>
<keyword evidence="12" id="KW-1185">Reference proteome</keyword>
<keyword evidence="7 8" id="KW-0472">Membrane</keyword>
<feature type="transmembrane region" description="Helical" evidence="8">
    <location>
        <begin position="283"/>
        <end position="303"/>
    </location>
</feature>
<evidence type="ECO:0000256" key="2">
    <source>
        <dbReference type="ARBA" id="ARBA00009142"/>
    </source>
</evidence>
<dbReference type="PANTHER" id="PTHR30269:SF37">
    <property type="entry name" value="MEMBRANE TRANSPORTER PROTEIN"/>
    <property type="match status" value="1"/>
</dbReference>
<feature type="transmembrane region" description="Helical" evidence="8">
    <location>
        <begin position="119"/>
        <end position="137"/>
    </location>
</feature>
<feature type="transmembrane region" description="Helical" evidence="8">
    <location>
        <begin position="75"/>
        <end position="98"/>
    </location>
</feature>
<gene>
    <name evidence="10" type="ORF">SAMN05216375_10746</name>
    <name evidence="9" type="ORF">TR210_1304</name>
</gene>
<dbReference type="Proteomes" id="UP000076878">
    <property type="component" value="Unassembled WGS sequence"/>
</dbReference>
<dbReference type="STRING" id="640938.TR210_1304"/>
<dbReference type="Proteomes" id="UP000199280">
    <property type="component" value="Unassembled WGS sequence"/>
</dbReference>
<comment type="similarity">
    <text evidence="2 8">Belongs to the 4-toluene sulfonate uptake permease (TSUP) (TC 2.A.102) family.</text>
</comment>
<dbReference type="InterPro" id="IPR002781">
    <property type="entry name" value="TM_pro_TauE-like"/>
</dbReference>
<accession>A0A143YPP4</accession>
<evidence type="ECO:0000313" key="9">
    <source>
        <dbReference type="EMBL" id="CZQ95466.1"/>
    </source>
</evidence>
<keyword evidence="5 8" id="KW-0812">Transmembrane</keyword>
<feature type="transmembrane region" description="Helical" evidence="8">
    <location>
        <begin position="253"/>
        <end position="271"/>
    </location>
</feature>
<keyword evidence="6 8" id="KW-1133">Transmembrane helix</keyword>
<evidence type="ECO:0000256" key="3">
    <source>
        <dbReference type="ARBA" id="ARBA00022448"/>
    </source>
</evidence>
<reference evidence="10 12" key="2">
    <citation type="submission" date="2016-10" db="EMBL/GenBank/DDBJ databases">
        <authorList>
            <person name="Varghese N."/>
            <person name="Submissions S."/>
        </authorList>
    </citation>
    <scope>NUCLEOTIDE SEQUENCE [LARGE SCALE GENOMIC DNA]</scope>
    <source>
        <strain evidence="10 12">DSM 22150</strain>
    </source>
</reference>
<dbReference type="EMBL" id="FNYT01000007">
    <property type="protein sequence ID" value="SEJ07138.1"/>
    <property type="molecule type" value="Genomic_DNA"/>
</dbReference>
<organism evidence="9 11">
    <name type="scientific">Trichococcus ilyis</name>
    <dbReference type="NCBI Taxonomy" id="640938"/>
    <lineage>
        <taxon>Bacteria</taxon>
        <taxon>Bacillati</taxon>
        <taxon>Bacillota</taxon>
        <taxon>Bacilli</taxon>
        <taxon>Lactobacillales</taxon>
        <taxon>Carnobacteriaceae</taxon>
        <taxon>Trichococcus</taxon>
    </lineage>
</organism>
<evidence type="ECO:0000256" key="7">
    <source>
        <dbReference type="ARBA" id="ARBA00023136"/>
    </source>
</evidence>
<proteinExistence type="inferred from homology"/>
<evidence type="ECO:0000256" key="4">
    <source>
        <dbReference type="ARBA" id="ARBA00022475"/>
    </source>
</evidence>